<dbReference type="CDD" id="cd00082">
    <property type="entry name" value="HisKA"/>
    <property type="match status" value="1"/>
</dbReference>
<dbReference type="CDD" id="cd00075">
    <property type="entry name" value="HATPase"/>
    <property type="match status" value="1"/>
</dbReference>
<dbReference type="Gene3D" id="3.30.565.10">
    <property type="entry name" value="Histidine kinase-like ATPase, C-terminal domain"/>
    <property type="match status" value="1"/>
</dbReference>
<protein>
    <recommendedName>
        <fullName evidence="3">histidine kinase</fullName>
        <ecNumber evidence="3">2.7.13.3</ecNumber>
    </recommendedName>
</protein>
<dbReference type="EMBL" id="JBHRYH010000038">
    <property type="protein sequence ID" value="MFC3626984.1"/>
    <property type="molecule type" value="Genomic_DNA"/>
</dbReference>
<dbReference type="PRINTS" id="PR00344">
    <property type="entry name" value="BCTRLSENSOR"/>
</dbReference>
<dbReference type="PANTHER" id="PTHR45569:SF1">
    <property type="entry name" value="SENSOR PROTEIN KDPD"/>
    <property type="match status" value="1"/>
</dbReference>
<dbReference type="InterPro" id="IPR004358">
    <property type="entry name" value="Sig_transdc_His_kin-like_C"/>
</dbReference>
<feature type="transmembrane region" description="Helical" evidence="13">
    <location>
        <begin position="64"/>
        <end position="80"/>
    </location>
</feature>
<evidence type="ECO:0000313" key="15">
    <source>
        <dbReference type="EMBL" id="MFC3626984.1"/>
    </source>
</evidence>
<evidence type="ECO:0000256" key="8">
    <source>
        <dbReference type="ARBA" id="ARBA00022777"/>
    </source>
</evidence>
<keyword evidence="7" id="KW-0547">Nucleotide-binding</keyword>
<feature type="transmembrane region" description="Helical" evidence="13">
    <location>
        <begin position="41"/>
        <end position="57"/>
    </location>
</feature>
<evidence type="ECO:0000256" key="3">
    <source>
        <dbReference type="ARBA" id="ARBA00012438"/>
    </source>
</evidence>
<keyword evidence="5" id="KW-0808">Transferase</keyword>
<dbReference type="InterPro" id="IPR029016">
    <property type="entry name" value="GAF-like_dom_sf"/>
</dbReference>
<dbReference type="EC" id="2.7.13.3" evidence="3"/>
<reference evidence="16" key="1">
    <citation type="journal article" date="2019" name="Int. J. Syst. Evol. Microbiol.">
        <title>The Global Catalogue of Microorganisms (GCM) 10K type strain sequencing project: providing services to taxonomists for standard genome sequencing and annotation.</title>
        <authorList>
            <consortium name="The Broad Institute Genomics Platform"/>
            <consortium name="The Broad Institute Genome Sequencing Center for Infectious Disease"/>
            <person name="Wu L."/>
            <person name="Ma J."/>
        </authorList>
    </citation>
    <scope>NUCLEOTIDE SEQUENCE [LARGE SCALE GENOMIC DNA]</scope>
    <source>
        <strain evidence="16">KCTC 42195</strain>
    </source>
</reference>
<dbReference type="SUPFAM" id="SSF55874">
    <property type="entry name" value="ATPase domain of HSP90 chaperone/DNA topoisomerase II/histidine kinase"/>
    <property type="match status" value="1"/>
</dbReference>
<name>A0ABV7TW96_9NEIS</name>
<dbReference type="PROSITE" id="PS50109">
    <property type="entry name" value="HIS_KIN"/>
    <property type="match status" value="1"/>
</dbReference>
<dbReference type="SMART" id="SM00388">
    <property type="entry name" value="HisKA"/>
    <property type="match status" value="1"/>
</dbReference>
<dbReference type="Gene3D" id="1.10.287.130">
    <property type="match status" value="1"/>
</dbReference>
<evidence type="ECO:0000256" key="2">
    <source>
        <dbReference type="ARBA" id="ARBA00004141"/>
    </source>
</evidence>
<evidence type="ECO:0000256" key="10">
    <source>
        <dbReference type="ARBA" id="ARBA00022989"/>
    </source>
</evidence>
<dbReference type="InterPro" id="IPR025201">
    <property type="entry name" value="KdpD_TM"/>
</dbReference>
<organism evidence="15 16">
    <name type="scientific">Vogesella amnigena</name>
    <dbReference type="NCBI Taxonomy" id="1507449"/>
    <lineage>
        <taxon>Bacteria</taxon>
        <taxon>Pseudomonadati</taxon>
        <taxon>Pseudomonadota</taxon>
        <taxon>Betaproteobacteria</taxon>
        <taxon>Neisseriales</taxon>
        <taxon>Chromobacteriaceae</taxon>
        <taxon>Vogesella</taxon>
    </lineage>
</organism>
<keyword evidence="10 13" id="KW-1133">Transmembrane helix</keyword>
<evidence type="ECO:0000256" key="9">
    <source>
        <dbReference type="ARBA" id="ARBA00022840"/>
    </source>
</evidence>
<gene>
    <name evidence="15" type="ORF">ACFOKJ_12765</name>
</gene>
<dbReference type="InterPro" id="IPR038318">
    <property type="entry name" value="KdpD_sf"/>
</dbReference>
<dbReference type="InterPro" id="IPR036890">
    <property type="entry name" value="HATPase_C_sf"/>
</dbReference>
<feature type="transmembrane region" description="Helical" evidence="13">
    <location>
        <begin position="18"/>
        <end position="35"/>
    </location>
</feature>
<comment type="subcellular location">
    <subcellularLocation>
        <location evidence="2">Membrane</location>
        <topology evidence="2">Multi-pass membrane protein</topology>
    </subcellularLocation>
</comment>
<feature type="transmembrane region" description="Helical" evidence="13">
    <location>
        <begin position="92"/>
        <end position="112"/>
    </location>
</feature>
<dbReference type="PANTHER" id="PTHR45569">
    <property type="entry name" value="SENSOR PROTEIN KDPD"/>
    <property type="match status" value="1"/>
</dbReference>
<evidence type="ECO:0000256" key="5">
    <source>
        <dbReference type="ARBA" id="ARBA00022679"/>
    </source>
</evidence>
<keyword evidence="11" id="KW-0902">Two-component regulatory system</keyword>
<dbReference type="SMART" id="SM00387">
    <property type="entry name" value="HATPase_c"/>
    <property type="match status" value="1"/>
</dbReference>
<dbReference type="InterPro" id="IPR003661">
    <property type="entry name" value="HisK_dim/P_dom"/>
</dbReference>
<evidence type="ECO:0000256" key="12">
    <source>
        <dbReference type="ARBA" id="ARBA00023136"/>
    </source>
</evidence>
<dbReference type="RefSeq" id="WP_390280176.1">
    <property type="nucleotide sequence ID" value="NZ_JBHRYH010000038.1"/>
</dbReference>
<accession>A0ABV7TW96</accession>
<evidence type="ECO:0000256" key="13">
    <source>
        <dbReference type="SAM" id="Phobius"/>
    </source>
</evidence>
<evidence type="ECO:0000256" key="11">
    <source>
        <dbReference type="ARBA" id="ARBA00023012"/>
    </source>
</evidence>
<keyword evidence="9" id="KW-0067">ATP-binding</keyword>
<dbReference type="Pfam" id="PF00512">
    <property type="entry name" value="HisKA"/>
    <property type="match status" value="1"/>
</dbReference>
<keyword evidence="16" id="KW-1185">Reference proteome</keyword>
<comment type="caution">
    <text evidence="15">The sequence shown here is derived from an EMBL/GenBank/DDBJ whole genome shotgun (WGS) entry which is preliminary data.</text>
</comment>
<comment type="catalytic activity">
    <reaction evidence="1">
        <text>ATP + protein L-histidine = ADP + protein N-phospho-L-histidine.</text>
        <dbReference type="EC" id="2.7.13.3"/>
    </reaction>
</comment>
<dbReference type="Gene3D" id="3.30.450.40">
    <property type="match status" value="1"/>
</dbReference>
<dbReference type="InterPro" id="IPR005467">
    <property type="entry name" value="His_kinase_dom"/>
</dbReference>
<proteinExistence type="predicted"/>
<dbReference type="InterPro" id="IPR052023">
    <property type="entry name" value="Histidine_kinase_KdpD"/>
</dbReference>
<keyword evidence="8" id="KW-0418">Kinase</keyword>
<evidence type="ECO:0000256" key="7">
    <source>
        <dbReference type="ARBA" id="ARBA00022741"/>
    </source>
</evidence>
<keyword evidence="12 13" id="KW-0472">Membrane</keyword>
<evidence type="ECO:0000256" key="6">
    <source>
        <dbReference type="ARBA" id="ARBA00022692"/>
    </source>
</evidence>
<evidence type="ECO:0000256" key="1">
    <source>
        <dbReference type="ARBA" id="ARBA00000085"/>
    </source>
</evidence>
<feature type="domain" description="Histidine kinase" evidence="14">
    <location>
        <begin position="278"/>
        <end position="490"/>
    </location>
</feature>
<dbReference type="InterPro" id="IPR036097">
    <property type="entry name" value="HisK_dim/P_sf"/>
</dbReference>
<dbReference type="Gene3D" id="1.20.120.620">
    <property type="entry name" value="Backbone structure of the membrane domain of e. Coli histidine kinase receptor kdpd"/>
    <property type="match status" value="1"/>
</dbReference>
<evidence type="ECO:0000313" key="16">
    <source>
        <dbReference type="Proteomes" id="UP001595636"/>
    </source>
</evidence>
<keyword evidence="6 13" id="KW-0812">Transmembrane</keyword>
<dbReference type="Pfam" id="PF02518">
    <property type="entry name" value="HATPase_c"/>
    <property type="match status" value="1"/>
</dbReference>
<sequence>MITPQAIPAHSHSPWPRYGLVLLLCLLVTALTAPFRDTLELANAVMLFLLVVFLVALKLGRGPAVFAAFLGVALFDFFLVPPHFTFAVSDGVYLITFAVMLAVGLLTTQLTTSLRDESRRVRQHEHETRELYELARTLTGASTLPQVEEAVATYAAHQRCSVRCFWLRDTAGLAQYPLELVERHLLQMCIDRQQPVLGDAEAGPVPLYLPLQAPMGLRGVLAVYPAAAGVELPQRQALFETLASLLAIAVERLHYVEVAQRTEIEINDEKLRSSILSALSHDLRTPLAALLGMADALAASPLPPAAQESARLIRDQAGAMHRLMSNLLDMARLQAGKLQLRLEWQLLEDVVATSLQLMKPALAAHTLRLELAPDMPLLRFDAVLLERVLCNLLENAAKYAPAGSRITVRTYVADGQGCLAVVDQGPGIAPGQVERLFALFERGEAESSTPGVGLGLGISKAIAEAHGGSLSLESAPPQGTCAVLRLPLGTPPQIITEDDHDRA</sequence>
<dbReference type="SUPFAM" id="SSF47384">
    <property type="entry name" value="Homodimeric domain of signal transducing histidine kinase"/>
    <property type="match status" value="1"/>
</dbReference>
<dbReference type="InterPro" id="IPR003594">
    <property type="entry name" value="HATPase_dom"/>
</dbReference>
<dbReference type="Proteomes" id="UP001595636">
    <property type="component" value="Unassembled WGS sequence"/>
</dbReference>
<keyword evidence="4" id="KW-0597">Phosphoprotein</keyword>
<dbReference type="Pfam" id="PF13493">
    <property type="entry name" value="DUF4118"/>
    <property type="match status" value="1"/>
</dbReference>
<evidence type="ECO:0000256" key="4">
    <source>
        <dbReference type="ARBA" id="ARBA00022553"/>
    </source>
</evidence>
<evidence type="ECO:0000259" key="14">
    <source>
        <dbReference type="PROSITE" id="PS50109"/>
    </source>
</evidence>